<evidence type="ECO:0000256" key="1">
    <source>
        <dbReference type="SAM" id="MobiDB-lite"/>
    </source>
</evidence>
<dbReference type="EMBL" id="PSQE01000004">
    <property type="protein sequence ID" value="RHN64602.1"/>
    <property type="molecule type" value="Genomic_DNA"/>
</dbReference>
<dbReference type="Proteomes" id="UP000265566">
    <property type="component" value="Chromosome 4"/>
</dbReference>
<feature type="region of interest" description="Disordered" evidence="1">
    <location>
        <begin position="203"/>
        <end position="231"/>
    </location>
</feature>
<name>A0A396IGC2_MEDTR</name>
<keyword evidence="2" id="KW-0812">Transmembrane</keyword>
<organism evidence="3">
    <name type="scientific">Medicago truncatula</name>
    <name type="common">Barrel medic</name>
    <name type="synonym">Medicago tribuloides</name>
    <dbReference type="NCBI Taxonomy" id="3880"/>
    <lineage>
        <taxon>Eukaryota</taxon>
        <taxon>Viridiplantae</taxon>
        <taxon>Streptophyta</taxon>
        <taxon>Embryophyta</taxon>
        <taxon>Tracheophyta</taxon>
        <taxon>Spermatophyta</taxon>
        <taxon>Magnoliopsida</taxon>
        <taxon>eudicotyledons</taxon>
        <taxon>Gunneridae</taxon>
        <taxon>Pentapetalae</taxon>
        <taxon>rosids</taxon>
        <taxon>fabids</taxon>
        <taxon>Fabales</taxon>
        <taxon>Fabaceae</taxon>
        <taxon>Papilionoideae</taxon>
        <taxon>50 kb inversion clade</taxon>
        <taxon>NPAAA clade</taxon>
        <taxon>Hologalegina</taxon>
        <taxon>IRL clade</taxon>
        <taxon>Trifolieae</taxon>
        <taxon>Medicago</taxon>
    </lineage>
</organism>
<keyword evidence="2" id="KW-1133">Transmembrane helix</keyword>
<sequence length="231" mass="26307">MTQRSSSASSSPINKFDVFDVKVESKTEFDVFDFKVESKTENLPEIMLRKFRTHVKSPSPPISKYDFLQACKSLLLLHSSFFFLNSIHFFVIFHSFNFDSTAVFRSKPQSKVVCIDLDDDDDDDVEAQCTPVKVLSKLVQVDEDVDDTCFNVPEELNKHNNGAQASQPVQKTQSHMPQKVDIYSQVKGPEKRGCVHCIGNIPKPKKPKASLSENQELRDELKKMRASLEKM</sequence>
<dbReference type="Gramene" id="rna27430">
    <property type="protein sequence ID" value="RHN64602.1"/>
    <property type="gene ID" value="gene27430"/>
</dbReference>
<comment type="caution">
    <text evidence="3">The sequence shown here is derived from an EMBL/GenBank/DDBJ whole genome shotgun (WGS) entry which is preliminary data.</text>
</comment>
<feature type="transmembrane region" description="Helical" evidence="2">
    <location>
        <begin position="74"/>
        <end position="96"/>
    </location>
</feature>
<reference evidence="3" key="1">
    <citation type="journal article" date="2018" name="Nat. Plants">
        <title>Whole-genome landscape of Medicago truncatula symbiotic genes.</title>
        <authorList>
            <person name="Pecrix Y."/>
            <person name="Gamas P."/>
            <person name="Carrere S."/>
        </authorList>
    </citation>
    <scope>NUCLEOTIDE SEQUENCE</scope>
    <source>
        <tissue evidence="3">Leaves</tissue>
    </source>
</reference>
<keyword evidence="2" id="KW-0472">Membrane</keyword>
<dbReference type="AlphaFoldDB" id="A0A396IGC2"/>
<accession>A0A396IGC2</accession>
<protein>
    <submittedName>
        <fullName evidence="3">Uncharacterized protein</fullName>
    </submittedName>
</protein>
<proteinExistence type="predicted"/>
<evidence type="ECO:0000313" key="3">
    <source>
        <dbReference type="EMBL" id="RHN64602.1"/>
    </source>
</evidence>
<evidence type="ECO:0000256" key="2">
    <source>
        <dbReference type="SAM" id="Phobius"/>
    </source>
</evidence>
<feature type="compositionally biased region" description="Basic and acidic residues" evidence="1">
    <location>
        <begin position="215"/>
        <end position="231"/>
    </location>
</feature>
<gene>
    <name evidence="3" type="ORF">MtrunA17_Chr4g0070821</name>
</gene>